<dbReference type="Gene3D" id="2.40.50.40">
    <property type="match status" value="1"/>
</dbReference>
<dbReference type="KEGG" id="ker:91099920"/>
<proteinExistence type="predicted"/>
<dbReference type="Proteomes" id="UP001358614">
    <property type="component" value="Chromosome 1"/>
</dbReference>
<dbReference type="Pfam" id="PF00385">
    <property type="entry name" value="Chromo"/>
    <property type="match status" value="1"/>
</dbReference>
<feature type="compositionally biased region" description="Low complexity" evidence="1">
    <location>
        <begin position="7"/>
        <end position="35"/>
    </location>
</feature>
<dbReference type="InterPro" id="IPR000953">
    <property type="entry name" value="Chromo/chromo_shadow_dom"/>
</dbReference>
<dbReference type="SUPFAM" id="SSF54160">
    <property type="entry name" value="Chromo domain-like"/>
    <property type="match status" value="1"/>
</dbReference>
<gene>
    <name evidence="3" type="ORF">V865_001116</name>
</gene>
<accession>A0AAX4K9A0</accession>
<dbReference type="SMART" id="SM00298">
    <property type="entry name" value="CHROMO"/>
    <property type="match status" value="1"/>
</dbReference>
<organism evidence="3 4">
    <name type="scientific">Kwoniella europaea PYCC6329</name>
    <dbReference type="NCBI Taxonomy" id="1423913"/>
    <lineage>
        <taxon>Eukaryota</taxon>
        <taxon>Fungi</taxon>
        <taxon>Dikarya</taxon>
        <taxon>Basidiomycota</taxon>
        <taxon>Agaricomycotina</taxon>
        <taxon>Tremellomycetes</taxon>
        <taxon>Tremellales</taxon>
        <taxon>Cryptococcaceae</taxon>
        <taxon>Kwoniella</taxon>
    </lineage>
</organism>
<dbReference type="InterPro" id="IPR016197">
    <property type="entry name" value="Chromo-like_dom_sf"/>
</dbReference>
<dbReference type="GeneID" id="91099920"/>
<dbReference type="EMBL" id="CP144089">
    <property type="protein sequence ID" value="WWD03071.1"/>
    <property type="molecule type" value="Genomic_DNA"/>
</dbReference>
<reference evidence="3 4" key="1">
    <citation type="submission" date="2024-01" db="EMBL/GenBank/DDBJ databases">
        <title>Comparative genomics of Cryptococcus and Kwoniella reveals pathogenesis evolution and contrasting modes of karyotype evolution via chromosome fusion or intercentromeric recombination.</title>
        <authorList>
            <person name="Coelho M.A."/>
            <person name="David-Palma M."/>
            <person name="Shea T."/>
            <person name="Bowers K."/>
            <person name="McGinley-Smith S."/>
            <person name="Mohammad A.W."/>
            <person name="Gnirke A."/>
            <person name="Yurkov A.M."/>
            <person name="Nowrousian M."/>
            <person name="Sun S."/>
            <person name="Cuomo C.A."/>
            <person name="Heitman J."/>
        </authorList>
    </citation>
    <scope>NUCLEOTIDE SEQUENCE [LARGE SCALE GENOMIC DNA]</scope>
    <source>
        <strain evidence="3 4">PYCC6329</strain>
    </source>
</reference>
<sequence>MSIKLESSSSSSSATGVKSEPPSWLDSLPSSSTTSITSFSDITLESTGYASTSSTPRRNASRSSAKRKRNTDYRNDSSVYIVSDILARSFEKSLGPNRQMENQYLVRWEGYGPKDDTWEHRSNLMGGASALVKEFESRPLPFTILDSQRWKNTTRYLVRYGKPFPVDPSPMYATEWQTKNEMHLIGELETEDIDQAVRDYREGKLLGNADVLRSPKKQKAVQSTKGRRIMEILDRKDWKKRKDAKGHCTRYRVRWKEGRQMKEEWLIYGGILDRFGDEGRQWLKEWNEEMGNGAQYKKPRITESSTPLSEYEIERRQNMEANKELMMSLGLSL</sequence>
<dbReference type="AlphaFoldDB" id="A0AAX4K9A0"/>
<feature type="region of interest" description="Disordered" evidence="1">
    <location>
        <begin position="1"/>
        <end position="35"/>
    </location>
</feature>
<dbReference type="GO" id="GO:0006338">
    <property type="term" value="P:chromatin remodeling"/>
    <property type="evidence" value="ECO:0007669"/>
    <property type="project" value="UniProtKB-ARBA"/>
</dbReference>
<protein>
    <recommendedName>
        <fullName evidence="2">Chromo domain-containing protein</fullName>
    </recommendedName>
</protein>
<feature type="region of interest" description="Disordered" evidence="1">
    <location>
        <begin position="48"/>
        <end position="71"/>
    </location>
</feature>
<dbReference type="RefSeq" id="XP_066081038.1">
    <property type="nucleotide sequence ID" value="XM_066224941.1"/>
</dbReference>
<evidence type="ECO:0000259" key="2">
    <source>
        <dbReference type="PROSITE" id="PS50013"/>
    </source>
</evidence>
<evidence type="ECO:0000313" key="3">
    <source>
        <dbReference type="EMBL" id="WWD03071.1"/>
    </source>
</evidence>
<name>A0AAX4K9A0_9TREE</name>
<feature type="domain" description="Chromo" evidence="2">
    <location>
        <begin position="88"/>
        <end position="138"/>
    </location>
</feature>
<evidence type="ECO:0000313" key="4">
    <source>
        <dbReference type="Proteomes" id="UP001358614"/>
    </source>
</evidence>
<dbReference type="CDD" id="cd00024">
    <property type="entry name" value="CD_CSD"/>
    <property type="match status" value="1"/>
</dbReference>
<evidence type="ECO:0000256" key="1">
    <source>
        <dbReference type="SAM" id="MobiDB-lite"/>
    </source>
</evidence>
<dbReference type="InterPro" id="IPR023780">
    <property type="entry name" value="Chromo_domain"/>
</dbReference>
<keyword evidence="4" id="KW-1185">Reference proteome</keyword>
<dbReference type="PROSITE" id="PS50013">
    <property type="entry name" value="CHROMO_2"/>
    <property type="match status" value="1"/>
</dbReference>